<dbReference type="PRINTS" id="PR00081">
    <property type="entry name" value="GDHRDH"/>
</dbReference>
<comment type="caution">
    <text evidence="4">The sequence shown here is derived from an EMBL/GenBank/DDBJ whole genome shotgun (WGS) entry which is preliminary data.</text>
</comment>
<evidence type="ECO:0000256" key="2">
    <source>
        <dbReference type="ARBA" id="ARBA00023002"/>
    </source>
</evidence>
<sequence length="250" mass="26086">MTEFTDKTVLITGGGSGMGLATARRLVAAGAQVVLAGRSEERLKTAVKELNAGERVLAVPTDVSRLEELDRLVARIGESFGRLDGVFANAGIARFSRSAEVTEADFDQVVGVNLKGVFFTVQKSVPLFGSGGSVVINGSWLIHRGLAFTSVYSAAKAGAVNLVRTLAADLAGQGIRVNAISPGYIVTEMFEGISSTPEAQEACRGQVALGRLGAPENIADTTLFLLSDRSSYITGQEITVDGGLIPSVPL</sequence>
<evidence type="ECO:0000313" key="5">
    <source>
        <dbReference type="Proteomes" id="UP001589870"/>
    </source>
</evidence>
<reference evidence="4 5" key="1">
    <citation type="submission" date="2024-09" db="EMBL/GenBank/DDBJ databases">
        <authorList>
            <person name="Sun Q."/>
            <person name="Mori K."/>
        </authorList>
    </citation>
    <scope>NUCLEOTIDE SEQUENCE [LARGE SCALE GENOMIC DNA]</scope>
    <source>
        <strain evidence="4 5">TBRC 1851</strain>
    </source>
</reference>
<dbReference type="SUPFAM" id="SSF51735">
    <property type="entry name" value="NAD(P)-binding Rossmann-fold domains"/>
    <property type="match status" value="1"/>
</dbReference>
<dbReference type="InterPro" id="IPR036291">
    <property type="entry name" value="NAD(P)-bd_dom_sf"/>
</dbReference>
<dbReference type="Gene3D" id="3.40.50.720">
    <property type="entry name" value="NAD(P)-binding Rossmann-like Domain"/>
    <property type="match status" value="1"/>
</dbReference>
<dbReference type="EMBL" id="JBHMQT010000035">
    <property type="protein sequence ID" value="MFC0863860.1"/>
    <property type="molecule type" value="Genomic_DNA"/>
</dbReference>
<comment type="similarity">
    <text evidence="1">Belongs to the short-chain dehydrogenases/reductases (SDR) family.</text>
</comment>
<evidence type="ECO:0000259" key="3">
    <source>
        <dbReference type="SMART" id="SM00822"/>
    </source>
</evidence>
<dbReference type="SMART" id="SM00822">
    <property type="entry name" value="PKS_KR"/>
    <property type="match status" value="1"/>
</dbReference>
<gene>
    <name evidence="4" type="ORF">ACFHYQ_16265</name>
</gene>
<dbReference type="PROSITE" id="PS00061">
    <property type="entry name" value="ADH_SHORT"/>
    <property type="match status" value="1"/>
</dbReference>
<keyword evidence="2 4" id="KW-0560">Oxidoreductase</keyword>
<dbReference type="InterPro" id="IPR002347">
    <property type="entry name" value="SDR_fam"/>
</dbReference>
<dbReference type="NCBIfam" id="NF005559">
    <property type="entry name" value="PRK07231.1"/>
    <property type="match status" value="1"/>
</dbReference>
<dbReference type="RefSeq" id="WP_394301997.1">
    <property type="nucleotide sequence ID" value="NZ_JBHMQT010000035.1"/>
</dbReference>
<protein>
    <submittedName>
        <fullName evidence="4">SDR family NAD(P)-dependent oxidoreductase</fullName>
        <ecNumber evidence="4">1.1.1.-</ecNumber>
    </submittedName>
</protein>
<dbReference type="Pfam" id="PF13561">
    <property type="entry name" value="adh_short_C2"/>
    <property type="match status" value="1"/>
</dbReference>
<dbReference type="PRINTS" id="PR00080">
    <property type="entry name" value="SDRFAMILY"/>
</dbReference>
<organism evidence="4 5">
    <name type="scientific">Sphaerimonospora cavernae</name>
    <dbReference type="NCBI Taxonomy" id="1740611"/>
    <lineage>
        <taxon>Bacteria</taxon>
        <taxon>Bacillati</taxon>
        <taxon>Actinomycetota</taxon>
        <taxon>Actinomycetes</taxon>
        <taxon>Streptosporangiales</taxon>
        <taxon>Streptosporangiaceae</taxon>
        <taxon>Sphaerimonospora</taxon>
    </lineage>
</organism>
<evidence type="ECO:0000256" key="1">
    <source>
        <dbReference type="ARBA" id="ARBA00006484"/>
    </source>
</evidence>
<dbReference type="EC" id="1.1.1.-" evidence="4"/>
<dbReference type="Proteomes" id="UP001589870">
    <property type="component" value="Unassembled WGS sequence"/>
</dbReference>
<dbReference type="InterPro" id="IPR057326">
    <property type="entry name" value="KR_dom"/>
</dbReference>
<feature type="domain" description="Ketoreductase" evidence="3">
    <location>
        <begin position="7"/>
        <end position="183"/>
    </location>
</feature>
<dbReference type="GO" id="GO:0016491">
    <property type="term" value="F:oxidoreductase activity"/>
    <property type="evidence" value="ECO:0007669"/>
    <property type="project" value="UniProtKB-KW"/>
</dbReference>
<dbReference type="PANTHER" id="PTHR43669">
    <property type="entry name" value="5-KETO-D-GLUCONATE 5-REDUCTASE"/>
    <property type="match status" value="1"/>
</dbReference>
<proteinExistence type="inferred from homology"/>
<dbReference type="PANTHER" id="PTHR43669:SF3">
    <property type="entry name" value="ALCOHOL DEHYDROGENASE, PUTATIVE (AFU_ORTHOLOGUE AFUA_3G03445)-RELATED"/>
    <property type="match status" value="1"/>
</dbReference>
<dbReference type="CDD" id="cd05233">
    <property type="entry name" value="SDR_c"/>
    <property type="match status" value="1"/>
</dbReference>
<dbReference type="InterPro" id="IPR020904">
    <property type="entry name" value="Sc_DH/Rdtase_CS"/>
</dbReference>
<keyword evidence="5" id="KW-1185">Reference proteome</keyword>
<name>A0ABV6U7I5_9ACTN</name>
<evidence type="ECO:0000313" key="4">
    <source>
        <dbReference type="EMBL" id="MFC0863860.1"/>
    </source>
</evidence>
<accession>A0ABV6U7I5</accession>